<proteinExistence type="predicted"/>
<keyword evidence="2" id="KW-1185">Reference proteome</keyword>
<evidence type="ECO:0000313" key="1">
    <source>
        <dbReference type="EMBL" id="KAJ3537552.1"/>
    </source>
</evidence>
<comment type="caution">
    <text evidence="1">The sequence shown here is derived from an EMBL/GenBank/DDBJ whole genome shotgun (WGS) entry which is preliminary data.</text>
</comment>
<dbReference type="Proteomes" id="UP001148662">
    <property type="component" value="Unassembled WGS sequence"/>
</dbReference>
<protein>
    <submittedName>
        <fullName evidence="1">Uncharacterized protein</fullName>
    </submittedName>
</protein>
<reference evidence="1" key="1">
    <citation type="submission" date="2022-07" db="EMBL/GenBank/DDBJ databases">
        <title>Genome Sequence of Phlebia brevispora.</title>
        <authorList>
            <person name="Buettner E."/>
        </authorList>
    </citation>
    <scope>NUCLEOTIDE SEQUENCE</scope>
    <source>
        <strain evidence="1">MPL23</strain>
    </source>
</reference>
<dbReference type="EMBL" id="JANHOG010001410">
    <property type="protein sequence ID" value="KAJ3537552.1"/>
    <property type="molecule type" value="Genomic_DNA"/>
</dbReference>
<name>A0ACC1SDR6_9APHY</name>
<organism evidence="1 2">
    <name type="scientific">Phlebia brevispora</name>
    <dbReference type="NCBI Taxonomy" id="194682"/>
    <lineage>
        <taxon>Eukaryota</taxon>
        <taxon>Fungi</taxon>
        <taxon>Dikarya</taxon>
        <taxon>Basidiomycota</taxon>
        <taxon>Agaricomycotina</taxon>
        <taxon>Agaricomycetes</taxon>
        <taxon>Polyporales</taxon>
        <taxon>Meruliaceae</taxon>
        <taxon>Phlebia</taxon>
    </lineage>
</organism>
<evidence type="ECO:0000313" key="2">
    <source>
        <dbReference type="Proteomes" id="UP001148662"/>
    </source>
</evidence>
<sequence length="380" mass="41446">MDTLLTSNTTTLCLACSSSLPPRRVHPSASSSKLSSSESDVFLTPCCKRPICPKCLASNPRLARYNPCLHCLGGVAVVGVRTSSSFQNSTKADISAPQNIDGGMHDQDVFILGDEDDDEYLTQKQDMLDAKEGTAGSSSESSTGPSTPPPPYEEFTPEIAPPDIVSSELGGKEYLGPIDGDTKPMQAGAPTKYYIKPRDTLLGISFKYGVDGRLLCRLNGLPPSTLSTTPHLLHTRAFLTLPPSTKRTVPPAPYDKARDNAYKASRARERAQRRLQTLTKETDRRIANAYVAIAEDADGEDGSVPKEALEMAQPEKKVLARDPYTGAESNLEARAISRYLDDDEWEAEEHRAGRDVAIPTFPLFDSKGKSTGSRPWWKLR</sequence>
<gene>
    <name evidence="1" type="ORF">NM688_g6670</name>
</gene>
<accession>A0ACC1SDR6</accession>